<name>A0A5C4MN51_9RHOB</name>
<organism evidence="1 2">
    <name type="scientific">Rubellimicrobium rubrum</name>
    <dbReference type="NCBI Taxonomy" id="2585369"/>
    <lineage>
        <taxon>Bacteria</taxon>
        <taxon>Pseudomonadati</taxon>
        <taxon>Pseudomonadota</taxon>
        <taxon>Alphaproteobacteria</taxon>
        <taxon>Rhodobacterales</taxon>
        <taxon>Roseobacteraceae</taxon>
        <taxon>Rubellimicrobium</taxon>
    </lineage>
</organism>
<reference evidence="1 2" key="1">
    <citation type="submission" date="2019-06" db="EMBL/GenBank/DDBJ databases">
        <title>YIM 131921 draft genome.</title>
        <authorList>
            <person name="Jiang L."/>
        </authorList>
    </citation>
    <scope>NUCLEOTIDE SEQUENCE [LARGE SCALE GENOMIC DNA]</scope>
    <source>
        <strain evidence="1 2">YIM 131921</strain>
    </source>
</reference>
<dbReference type="AlphaFoldDB" id="A0A5C4MN51"/>
<evidence type="ECO:0008006" key="3">
    <source>
        <dbReference type="Google" id="ProtNLM"/>
    </source>
</evidence>
<dbReference type="EMBL" id="VDFU01000028">
    <property type="protein sequence ID" value="TNC47231.1"/>
    <property type="molecule type" value="Genomic_DNA"/>
</dbReference>
<keyword evidence="2" id="KW-1185">Reference proteome</keyword>
<dbReference type="OrthoDB" id="8686772at2"/>
<evidence type="ECO:0000313" key="1">
    <source>
        <dbReference type="EMBL" id="TNC47231.1"/>
    </source>
</evidence>
<dbReference type="RefSeq" id="WP_139078307.1">
    <property type="nucleotide sequence ID" value="NZ_VDFU01000028.1"/>
</dbReference>
<comment type="caution">
    <text evidence="1">The sequence shown here is derived from an EMBL/GenBank/DDBJ whole genome shotgun (WGS) entry which is preliminary data.</text>
</comment>
<gene>
    <name evidence="1" type="ORF">FHG66_17350</name>
</gene>
<accession>A0A5C4MN51</accession>
<evidence type="ECO:0000313" key="2">
    <source>
        <dbReference type="Proteomes" id="UP000305887"/>
    </source>
</evidence>
<proteinExistence type="predicted"/>
<dbReference type="Proteomes" id="UP000305887">
    <property type="component" value="Unassembled WGS sequence"/>
</dbReference>
<protein>
    <recommendedName>
        <fullName evidence="3">DUF4157 domain-containing protein</fullName>
    </recommendedName>
</protein>
<sequence>MRRTLLALLLLTACGRPLTPGEVAFLSGLHGPALDTSRVRLHDAQRLSATRILPTPPRLTCQARLFPPPQGETIRTATGAISLFEDIYVRRDLYRDDMVEGWPEVLPLADAMLLAHEMVHAWQWQNRALTRYHPLKAALEHAGSADPYLFDLDTSTDFLGYGYEQQGSIMEEYVCCRSLAPESDRTERLHTMLSEYFPLRPLDEPMTEWIALPWDGVKVEGICDGAPLPDRGD</sequence>